<comment type="caution">
    <text evidence="1">The sequence shown here is derived from an EMBL/GenBank/DDBJ whole genome shotgun (WGS) entry which is preliminary data.</text>
</comment>
<gene>
    <name evidence="1" type="ORF">PQR03_16260</name>
</gene>
<evidence type="ECO:0000313" key="2">
    <source>
        <dbReference type="Proteomes" id="UP001629274"/>
    </source>
</evidence>
<evidence type="ECO:0000313" key="1">
    <source>
        <dbReference type="EMBL" id="MFM0239684.1"/>
    </source>
</evidence>
<dbReference type="EMBL" id="JAQQDR010000005">
    <property type="protein sequence ID" value="MFM0239684.1"/>
    <property type="molecule type" value="Genomic_DNA"/>
</dbReference>
<dbReference type="Proteomes" id="UP001629274">
    <property type="component" value="Unassembled WGS sequence"/>
</dbReference>
<reference evidence="1 2" key="1">
    <citation type="journal article" date="2024" name="Chem. Sci.">
        <title>Discovery of megapolipeptins by genome mining of a Burkholderiales bacteria collection.</title>
        <authorList>
            <person name="Paulo B.S."/>
            <person name="Recchia M.J.J."/>
            <person name="Lee S."/>
            <person name="Fergusson C.H."/>
            <person name="Romanowski S.B."/>
            <person name="Hernandez A."/>
            <person name="Krull N."/>
            <person name="Liu D.Y."/>
            <person name="Cavanagh H."/>
            <person name="Bos A."/>
            <person name="Gray C.A."/>
            <person name="Murphy B.T."/>
            <person name="Linington R.G."/>
            <person name="Eustaquio A.S."/>
        </authorList>
    </citation>
    <scope>NUCLEOTIDE SEQUENCE [LARGE SCALE GENOMIC DNA]</scope>
    <source>
        <strain evidence="1 2">RL17-351-BIE-A</strain>
    </source>
</reference>
<sequence>MQKLTQPSHTDTAALLCHLVVYELAAFAMNRRWLTAANLVESARLWFAHGGRVSVWADRIAAVHRAQHIARRLVADGKIQPATLLPGRLLFADSLTVNYAAPVVGHVWRACLESVRAHA</sequence>
<proteinExistence type="predicted"/>
<keyword evidence="2" id="KW-1185">Reference proteome</keyword>
<organism evidence="1 2">
    <name type="scientific">Paraburkholderia phytofirmans</name>
    <dbReference type="NCBI Taxonomy" id="261302"/>
    <lineage>
        <taxon>Bacteria</taxon>
        <taxon>Pseudomonadati</taxon>
        <taxon>Pseudomonadota</taxon>
        <taxon>Betaproteobacteria</taxon>
        <taxon>Burkholderiales</taxon>
        <taxon>Burkholderiaceae</taxon>
        <taxon>Paraburkholderia</taxon>
    </lineage>
</organism>
<protein>
    <submittedName>
        <fullName evidence="1">Uncharacterized protein</fullName>
    </submittedName>
</protein>
<dbReference type="RefSeq" id="WP_408263387.1">
    <property type="nucleotide sequence ID" value="NZ_JAQQCK010000012.1"/>
</dbReference>
<name>A0ABW9BGH7_9BURK</name>
<accession>A0ABW9BGH7</accession>